<feature type="transmembrane region" description="Helical" evidence="1">
    <location>
        <begin position="221"/>
        <end position="241"/>
    </location>
</feature>
<feature type="transmembrane region" description="Helical" evidence="1">
    <location>
        <begin position="253"/>
        <end position="272"/>
    </location>
</feature>
<accession>A0A521DN77</accession>
<feature type="transmembrane region" description="Helical" evidence="1">
    <location>
        <begin position="12"/>
        <end position="33"/>
    </location>
</feature>
<protein>
    <recommendedName>
        <fullName evidence="4">Rhomboid family protein</fullName>
    </recommendedName>
</protein>
<evidence type="ECO:0000313" key="3">
    <source>
        <dbReference type="Proteomes" id="UP000319712"/>
    </source>
</evidence>
<name>A0A521DN77_9EURY</name>
<keyword evidence="1" id="KW-1133">Transmembrane helix</keyword>
<feature type="transmembrane region" description="Helical" evidence="1">
    <location>
        <begin position="154"/>
        <end position="175"/>
    </location>
</feature>
<dbReference type="OrthoDB" id="322032at2157"/>
<reference evidence="2 3" key="1">
    <citation type="submission" date="2017-05" db="EMBL/GenBank/DDBJ databases">
        <authorList>
            <person name="Varghese N."/>
            <person name="Submissions S."/>
        </authorList>
    </citation>
    <scope>NUCLEOTIDE SEQUENCE [LARGE SCALE GENOMIC DNA]</scope>
    <source>
        <strain evidence="2 3">DSM 19504</strain>
    </source>
</reference>
<dbReference type="Proteomes" id="UP000319712">
    <property type="component" value="Unassembled WGS sequence"/>
</dbReference>
<gene>
    <name evidence="2" type="ORF">SAMN06264867_107171</name>
</gene>
<keyword evidence="1" id="KW-0472">Membrane</keyword>
<feature type="transmembrane region" description="Helical" evidence="1">
    <location>
        <begin position="181"/>
        <end position="200"/>
    </location>
</feature>
<feature type="transmembrane region" description="Helical" evidence="1">
    <location>
        <begin position="70"/>
        <end position="86"/>
    </location>
</feature>
<keyword evidence="3" id="KW-1185">Reference proteome</keyword>
<dbReference type="AlphaFoldDB" id="A0A521DN77"/>
<dbReference type="RefSeq" id="WP_142986975.1">
    <property type="nucleotide sequence ID" value="NZ_FXTD01000007.1"/>
</dbReference>
<feature type="transmembrane region" description="Helical" evidence="1">
    <location>
        <begin position="93"/>
        <end position="116"/>
    </location>
</feature>
<organism evidence="2 3">
    <name type="scientific">Halorubrum cibi</name>
    <dbReference type="NCBI Taxonomy" id="413815"/>
    <lineage>
        <taxon>Archaea</taxon>
        <taxon>Methanobacteriati</taxon>
        <taxon>Methanobacteriota</taxon>
        <taxon>Stenosarchaea group</taxon>
        <taxon>Halobacteria</taxon>
        <taxon>Halobacteriales</taxon>
        <taxon>Haloferacaceae</taxon>
        <taxon>Halorubrum</taxon>
    </lineage>
</organism>
<evidence type="ECO:0008006" key="4">
    <source>
        <dbReference type="Google" id="ProtNLM"/>
    </source>
</evidence>
<feature type="transmembrane region" description="Helical" evidence="1">
    <location>
        <begin position="122"/>
        <end position="147"/>
    </location>
</feature>
<evidence type="ECO:0000313" key="2">
    <source>
        <dbReference type="EMBL" id="SMO73189.1"/>
    </source>
</evidence>
<sequence length="289" mass="30337">MSGVPPVSTLKQSVEATILAGVGGLLVAIHLVFPESLRTEFVFTYGEPSLVSAWTAAAVHDSLGHLVSNVAWYTVVVGSIYGLLAKRGRRRTFWLATAGCVVVAPPVTKAIDYWVLLLQWEVVAGITTASGFSGVVSAFGGMLYVVLLGSVTAWYGYAAGVVTAGTVTVASLTVLSVTSDVLPELAGIALGVTSVILFGIGAHHSALIQRMRRAWAHDRDAGVRVGVGWVVVVALIAVLFQVELDASRRFVNVVAHGTGFTTGMLVTLGVIWGRRTLGDRNQGSTDYAG</sequence>
<evidence type="ECO:0000256" key="1">
    <source>
        <dbReference type="SAM" id="Phobius"/>
    </source>
</evidence>
<keyword evidence="1" id="KW-0812">Transmembrane</keyword>
<dbReference type="EMBL" id="FXTD01000007">
    <property type="protein sequence ID" value="SMO73189.1"/>
    <property type="molecule type" value="Genomic_DNA"/>
</dbReference>
<proteinExistence type="predicted"/>